<feature type="compositionally biased region" description="Acidic residues" evidence="1">
    <location>
        <begin position="384"/>
        <end position="397"/>
    </location>
</feature>
<dbReference type="GO" id="GO:0000147">
    <property type="term" value="P:actin cortical patch assembly"/>
    <property type="evidence" value="ECO:0007669"/>
    <property type="project" value="TreeGrafter"/>
</dbReference>
<evidence type="ECO:0000259" key="2">
    <source>
        <dbReference type="Pfam" id="PF09431"/>
    </source>
</evidence>
<evidence type="ECO:0000256" key="1">
    <source>
        <dbReference type="SAM" id="MobiDB-lite"/>
    </source>
</evidence>
<dbReference type="OrthoDB" id="445362at2759"/>
<dbReference type="GO" id="GO:0006897">
    <property type="term" value="P:endocytosis"/>
    <property type="evidence" value="ECO:0007669"/>
    <property type="project" value="TreeGrafter"/>
</dbReference>
<accession>A0A9P4NME2</accession>
<reference evidence="3" key="1">
    <citation type="journal article" date="2020" name="Stud. Mycol.">
        <title>101 Dothideomycetes genomes: a test case for predicting lifestyles and emergence of pathogens.</title>
        <authorList>
            <person name="Haridas S."/>
            <person name="Albert R."/>
            <person name="Binder M."/>
            <person name="Bloem J."/>
            <person name="Labutti K."/>
            <person name="Salamov A."/>
            <person name="Andreopoulos B."/>
            <person name="Baker S."/>
            <person name="Barry K."/>
            <person name="Bills G."/>
            <person name="Bluhm B."/>
            <person name="Cannon C."/>
            <person name="Castanera R."/>
            <person name="Culley D."/>
            <person name="Daum C."/>
            <person name="Ezra D."/>
            <person name="Gonzalez J."/>
            <person name="Henrissat B."/>
            <person name="Kuo A."/>
            <person name="Liang C."/>
            <person name="Lipzen A."/>
            <person name="Lutzoni F."/>
            <person name="Magnuson J."/>
            <person name="Mondo S."/>
            <person name="Nolan M."/>
            <person name="Ohm R."/>
            <person name="Pangilinan J."/>
            <person name="Park H.-J."/>
            <person name="Ramirez L."/>
            <person name="Alfaro M."/>
            <person name="Sun H."/>
            <person name="Tritt A."/>
            <person name="Yoshinaga Y."/>
            <person name="Zwiers L.-H."/>
            <person name="Turgeon B."/>
            <person name="Goodwin S."/>
            <person name="Spatafora J."/>
            <person name="Crous P."/>
            <person name="Grigoriev I."/>
        </authorList>
    </citation>
    <scope>NUCLEOTIDE SEQUENCE</scope>
    <source>
        <strain evidence="3">CBS 130266</strain>
    </source>
</reference>
<organism evidence="3 4">
    <name type="scientific">Tothia fuscella</name>
    <dbReference type="NCBI Taxonomy" id="1048955"/>
    <lineage>
        <taxon>Eukaryota</taxon>
        <taxon>Fungi</taxon>
        <taxon>Dikarya</taxon>
        <taxon>Ascomycota</taxon>
        <taxon>Pezizomycotina</taxon>
        <taxon>Dothideomycetes</taxon>
        <taxon>Pleosporomycetidae</taxon>
        <taxon>Venturiales</taxon>
        <taxon>Cylindrosympodiaceae</taxon>
        <taxon>Tothia</taxon>
    </lineage>
</organism>
<gene>
    <name evidence="3" type="ORF">EJ08DRAFT_735895</name>
</gene>
<dbReference type="EMBL" id="MU007058">
    <property type="protein sequence ID" value="KAF2427665.1"/>
    <property type="molecule type" value="Genomic_DNA"/>
</dbReference>
<sequence length="470" mass="52488">MDEFEISYTIEDAAQFWLELDDIISATCQTHELIDNALRAYLGFVVNFKGEYLQSEYDIAKCCYKLLESALFQAHKEYVRRQIVHALLQEDESPTLHIITGLLLYDGRSNEETFQMMQQEGSFPRLVELISQWEGEDTQLHRMLLDLMYESSRIQRLSWNDLKSISDPFILSLFSITESLSADASDPYHYPVIRVLLVLNEQYMVKSALSPPPPPPPRTKSNTATSYTPPTLTNRVLKALSTHLSSYKTFGENLILLLNRESETSLQLLILKLLYLVFSTKSTCEYFYTNDLHVLLDVILRNLLDLPSDDESMQALRHTYLRVLYPLLANSQLKHQGQNYKKPEITAVLRVLSGEGGNHFAEPDPTTVRLVQRCRSVEWLKEEVEGEEDGSAGEEGSETPVDKVGDGLKEVAMRSLGMGLRDAGESALSVVAVAVHTEKPGVLTPSLGLQHGGKGGANGGGKEGGDGGVT</sequence>
<dbReference type="AlphaFoldDB" id="A0A9P4NME2"/>
<keyword evidence="4" id="KW-1185">Reference proteome</keyword>
<feature type="region of interest" description="Disordered" evidence="1">
    <location>
        <begin position="442"/>
        <end position="470"/>
    </location>
</feature>
<feature type="region of interest" description="Disordered" evidence="1">
    <location>
        <begin position="382"/>
        <end position="407"/>
    </location>
</feature>
<evidence type="ECO:0000313" key="4">
    <source>
        <dbReference type="Proteomes" id="UP000800235"/>
    </source>
</evidence>
<feature type="domain" description="SPIN90/Ldb17 leucine-rich" evidence="2">
    <location>
        <begin position="186"/>
        <end position="345"/>
    </location>
</feature>
<comment type="caution">
    <text evidence="3">The sequence shown here is derived from an EMBL/GenBank/DDBJ whole genome shotgun (WGS) entry which is preliminary data.</text>
</comment>
<name>A0A9P4NME2_9PEZI</name>
<proteinExistence type="predicted"/>
<dbReference type="InterPro" id="IPR030125">
    <property type="entry name" value="SPIN90/Ldb17"/>
</dbReference>
<dbReference type="PANTHER" id="PTHR13357">
    <property type="entry name" value="SH3 ADAPTER PROTEIN SPIN90 NCK INTERACTING PROTEIN WITH SH3 DOMAIN"/>
    <property type="match status" value="1"/>
</dbReference>
<dbReference type="Proteomes" id="UP000800235">
    <property type="component" value="Unassembled WGS sequence"/>
</dbReference>
<dbReference type="GO" id="GO:0051666">
    <property type="term" value="P:actin cortical patch localization"/>
    <property type="evidence" value="ECO:0007669"/>
    <property type="project" value="TreeGrafter"/>
</dbReference>
<dbReference type="GO" id="GO:0030479">
    <property type="term" value="C:actin cortical patch"/>
    <property type="evidence" value="ECO:0007669"/>
    <property type="project" value="TreeGrafter"/>
</dbReference>
<protein>
    <recommendedName>
        <fullName evidence="2">SPIN90/Ldb17 leucine-rich domain-containing protein</fullName>
    </recommendedName>
</protein>
<dbReference type="Pfam" id="PF09431">
    <property type="entry name" value="SPIN90_LRD"/>
    <property type="match status" value="1"/>
</dbReference>
<feature type="compositionally biased region" description="Gly residues" evidence="1">
    <location>
        <begin position="450"/>
        <end position="470"/>
    </location>
</feature>
<feature type="region of interest" description="Disordered" evidence="1">
    <location>
        <begin position="208"/>
        <end position="227"/>
    </location>
</feature>
<dbReference type="PANTHER" id="PTHR13357:SF1">
    <property type="entry name" value="NCK-INTERACTING PROTEIN WITH SH3 DOMAIN"/>
    <property type="match status" value="1"/>
</dbReference>
<dbReference type="GO" id="GO:0071933">
    <property type="term" value="F:Arp2/3 complex binding"/>
    <property type="evidence" value="ECO:0007669"/>
    <property type="project" value="TreeGrafter"/>
</dbReference>
<dbReference type="InterPro" id="IPR018556">
    <property type="entry name" value="SPIN90/Ldb17_LRD"/>
</dbReference>
<evidence type="ECO:0000313" key="3">
    <source>
        <dbReference type="EMBL" id="KAF2427665.1"/>
    </source>
</evidence>